<evidence type="ECO:0000256" key="2">
    <source>
        <dbReference type="SAM" id="SignalP"/>
    </source>
</evidence>
<keyword evidence="2" id="KW-0732">Signal</keyword>
<feature type="region of interest" description="Disordered" evidence="1">
    <location>
        <begin position="225"/>
        <end position="254"/>
    </location>
</feature>
<gene>
    <name evidence="3" type="ORF">IEN85_19850</name>
</gene>
<dbReference type="EMBL" id="JACYFG010000051">
    <property type="protein sequence ID" value="MBD5781765.1"/>
    <property type="molecule type" value="Genomic_DNA"/>
</dbReference>
<protein>
    <recommendedName>
        <fullName evidence="5">DUF3108 domain-containing protein</fullName>
    </recommendedName>
</protein>
<keyword evidence="4" id="KW-1185">Reference proteome</keyword>
<evidence type="ECO:0000313" key="4">
    <source>
        <dbReference type="Proteomes" id="UP000622317"/>
    </source>
</evidence>
<dbReference type="Proteomes" id="UP000622317">
    <property type="component" value="Unassembled WGS sequence"/>
</dbReference>
<feature type="chain" id="PRO_5036965540" description="DUF3108 domain-containing protein" evidence="2">
    <location>
        <begin position="22"/>
        <end position="268"/>
    </location>
</feature>
<evidence type="ECO:0000313" key="3">
    <source>
        <dbReference type="EMBL" id="MBD5781765.1"/>
    </source>
</evidence>
<feature type="signal peptide" evidence="2">
    <location>
        <begin position="1"/>
        <end position="21"/>
    </location>
</feature>
<comment type="caution">
    <text evidence="3">The sequence shown here is derived from an EMBL/GenBank/DDBJ whole genome shotgun (WGS) entry which is preliminary data.</text>
</comment>
<evidence type="ECO:0008006" key="5">
    <source>
        <dbReference type="Google" id="ProtNLM"/>
    </source>
</evidence>
<sequence>MKSPLVFLCFVFLSGALFARADEPFVGRIDYAVNSAGMDMTYTIWLKGQSWRSELRSGPQLYELRMGNLETGEAYLVNEGGESYRRLGGMRRMGPGGPPPGGMKKKGEKGLDLGKALSRDEEPVTLLAFELAVEELRGPGKKLLFAWTDELGEIPFEALPRLRGFEGKEQLLALYFRRREGGIPLSIEVPKGKGKNAFSIVASKVEALELEVSFLTLPGAYKQEAGGRPMGGGMGGGRRPGGGGSRGGPGAVRLRCKEKAPLAGGALN</sequence>
<evidence type="ECO:0000256" key="1">
    <source>
        <dbReference type="SAM" id="MobiDB-lite"/>
    </source>
</evidence>
<dbReference type="AlphaFoldDB" id="A0A927FCD0"/>
<organism evidence="3 4">
    <name type="scientific">Pelagicoccus enzymogenes</name>
    <dbReference type="NCBI Taxonomy" id="2773457"/>
    <lineage>
        <taxon>Bacteria</taxon>
        <taxon>Pseudomonadati</taxon>
        <taxon>Verrucomicrobiota</taxon>
        <taxon>Opitutia</taxon>
        <taxon>Puniceicoccales</taxon>
        <taxon>Pelagicoccaceae</taxon>
        <taxon>Pelagicoccus</taxon>
    </lineage>
</organism>
<feature type="compositionally biased region" description="Gly residues" evidence="1">
    <location>
        <begin position="228"/>
        <end position="250"/>
    </location>
</feature>
<name>A0A927FCD0_9BACT</name>
<dbReference type="RefSeq" id="WP_191618846.1">
    <property type="nucleotide sequence ID" value="NZ_JACYFG010000051.1"/>
</dbReference>
<accession>A0A927FCD0</accession>
<reference evidence="3" key="1">
    <citation type="submission" date="2020-09" db="EMBL/GenBank/DDBJ databases">
        <title>Pelagicoccus enzymogenes sp. nov. with an EPS production, isolated from marine sediment.</title>
        <authorList>
            <person name="Feng X."/>
        </authorList>
    </citation>
    <scope>NUCLEOTIDE SEQUENCE</scope>
    <source>
        <strain evidence="3">NFK12</strain>
    </source>
</reference>
<proteinExistence type="predicted"/>